<dbReference type="SUPFAM" id="SSF53955">
    <property type="entry name" value="Lysozyme-like"/>
    <property type="match status" value="1"/>
</dbReference>
<dbReference type="KEGG" id="taut:V4D30_03715"/>
<feature type="domain" description="Transglycosylase SLT" evidence="4">
    <location>
        <begin position="476"/>
        <end position="590"/>
    </location>
</feature>
<dbReference type="SMART" id="SM00028">
    <property type="entry name" value="TPR"/>
    <property type="match status" value="5"/>
</dbReference>
<dbReference type="PANTHER" id="PTHR37423">
    <property type="entry name" value="SOLUBLE LYTIC MUREIN TRANSGLYCOSYLASE-RELATED"/>
    <property type="match status" value="1"/>
</dbReference>
<gene>
    <name evidence="5" type="ORF">V4D30_03715</name>
</gene>
<dbReference type="InterPro" id="IPR008258">
    <property type="entry name" value="Transglycosylase_SLT_dom_1"/>
</dbReference>
<organism evidence="5">
    <name type="scientific">Thermodesulfovibrio autotrophicus</name>
    <dbReference type="NCBI Taxonomy" id="3118333"/>
    <lineage>
        <taxon>Bacteria</taxon>
        <taxon>Pseudomonadati</taxon>
        <taxon>Nitrospirota</taxon>
        <taxon>Thermodesulfovibrionia</taxon>
        <taxon>Thermodesulfovibrionales</taxon>
        <taxon>Thermodesulfovibrionaceae</taxon>
        <taxon>Thermodesulfovibrio</taxon>
    </lineage>
</organism>
<dbReference type="Pfam" id="PF01464">
    <property type="entry name" value="SLT"/>
    <property type="match status" value="1"/>
</dbReference>
<proteinExistence type="inferred from homology"/>
<dbReference type="InterPro" id="IPR023346">
    <property type="entry name" value="Lysozyme-like_dom_sf"/>
</dbReference>
<reference evidence="5" key="1">
    <citation type="submission" date="2024-01" db="EMBL/GenBank/DDBJ databases">
        <title>The first autotrophic representatives of the genus Thermodesulfovibrio.</title>
        <authorList>
            <person name="Maltseva A.I."/>
            <person name="Elcheninov A.G."/>
            <person name="Kublanov I.V."/>
            <person name="Lebedinsky A.V."/>
            <person name="Frolov E.N."/>
        </authorList>
    </citation>
    <scope>NUCLEOTIDE SEQUENCE</scope>
    <source>
        <strain evidence="5">3907-1M</strain>
    </source>
</reference>
<feature type="repeat" description="TPR" evidence="2">
    <location>
        <begin position="276"/>
        <end position="309"/>
    </location>
</feature>
<dbReference type="SUPFAM" id="SSF48452">
    <property type="entry name" value="TPR-like"/>
    <property type="match status" value="1"/>
</dbReference>
<dbReference type="EMBL" id="CP144373">
    <property type="protein sequence ID" value="XCH47390.1"/>
    <property type="molecule type" value="Genomic_DNA"/>
</dbReference>
<protein>
    <submittedName>
        <fullName evidence="5">Transglycosylase SLT domain-containing protein</fullName>
    </submittedName>
</protein>
<dbReference type="InterPro" id="IPR019734">
    <property type="entry name" value="TPR_rpt"/>
</dbReference>
<keyword evidence="3" id="KW-0175">Coiled coil</keyword>
<sequence length="636" mass="73865">MMKLTGLIIVFILFLFLPSDTLSQFSSLEYLIEGKNSLDSGKFQKAEEYLTKSLPEFKEIGDYILLWRAKAYKNTKKYEEALSDLSEIIKHYPKSPVVKEARTEEIELAKLLNLPEVEQLYQSFVNEYPEELKIKFEYGVYLKKLGKIEKAKKIFKEIFITSSPFAEQAEKELSVEDITINDLIKKAKALNNAYQFKKAERYLKEALSMKNSQKSDILPLLGYSLFMQKRYSEAAEIFKHTGDYYWRARALLRAKDYETFEKEMADYMKSADQRISEVFVNYANIKRRAGKYEEAIKTLKMIINKYPSQKENAMWTLAWNYYLMEDYDEAKKILENLCSSYGKLKYLYWLEKVNEIKGVIPVKQYKVSFQQGDIYSYLLYMKGKISNIPEPASVNYQIILPRRVDILVRAGFKKEAIGELKALLKENSSLKNIPLISKILYELGDYSTSVRLISKIPDKFNFPELLYPQVYRDTVLNASRKININPYLLFAIMREESRFDSFAQSPAGAIGLMQLMPETAKKEGKKMGIVIKKDSEIFDPGKNILIGSFYLKNLIEEFGNPVMAVAAYNAGEKAVQAWLKENSYKDIDEFMEDIPYAETKVYVQRVFASYFEYLRINKALTQENILKTIKIKGGNS</sequence>
<dbReference type="Gene3D" id="1.25.40.10">
    <property type="entry name" value="Tetratricopeptide repeat domain"/>
    <property type="match status" value="3"/>
</dbReference>
<evidence type="ECO:0000256" key="2">
    <source>
        <dbReference type="PROSITE-ProRule" id="PRU00339"/>
    </source>
</evidence>
<dbReference type="PROSITE" id="PS50005">
    <property type="entry name" value="TPR"/>
    <property type="match status" value="1"/>
</dbReference>
<dbReference type="InterPro" id="IPR011990">
    <property type="entry name" value="TPR-like_helical_dom_sf"/>
</dbReference>
<dbReference type="PANTHER" id="PTHR37423:SF2">
    <property type="entry name" value="MEMBRANE-BOUND LYTIC MUREIN TRANSGLYCOSYLASE C"/>
    <property type="match status" value="1"/>
</dbReference>
<evidence type="ECO:0000313" key="5">
    <source>
        <dbReference type="EMBL" id="XCH47390.1"/>
    </source>
</evidence>
<dbReference type="AlphaFoldDB" id="A0AAU8GY14"/>
<evidence type="ECO:0000259" key="4">
    <source>
        <dbReference type="Pfam" id="PF01464"/>
    </source>
</evidence>
<dbReference type="Pfam" id="PF13174">
    <property type="entry name" value="TPR_6"/>
    <property type="match status" value="3"/>
</dbReference>
<feature type="coiled-coil region" evidence="3">
    <location>
        <begin position="166"/>
        <end position="200"/>
    </location>
</feature>
<dbReference type="RefSeq" id="WP_353684912.1">
    <property type="nucleotide sequence ID" value="NZ_CP144373.1"/>
</dbReference>
<dbReference type="Gene3D" id="1.10.530.10">
    <property type="match status" value="1"/>
</dbReference>
<accession>A0AAU8GY14</accession>
<comment type="similarity">
    <text evidence="1">Belongs to the transglycosylase Slt family.</text>
</comment>
<evidence type="ECO:0000256" key="1">
    <source>
        <dbReference type="ARBA" id="ARBA00007734"/>
    </source>
</evidence>
<name>A0AAU8GY14_9BACT</name>
<dbReference type="CDD" id="cd13401">
    <property type="entry name" value="Slt70-like"/>
    <property type="match status" value="1"/>
</dbReference>
<evidence type="ECO:0000256" key="3">
    <source>
        <dbReference type="SAM" id="Coils"/>
    </source>
</evidence>
<keyword evidence="2" id="KW-0802">TPR repeat</keyword>